<evidence type="ECO:0000313" key="4">
    <source>
        <dbReference type="Proteomes" id="UP001143474"/>
    </source>
</evidence>
<keyword evidence="1" id="KW-0460">Magnesium</keyword>
<dbReference type="SUPFAM" id="SSF56762">
    <property type="entry name" value="HydB/Nqo4-like"/>
    <property type="match status" value="1"/>
</dbReference>
<evidence type="ECO:0000256" key="1">
    <source>
        <dbReference type="PIRSR" id="PIRSR601501-1"/>
    </source>
</evidence>
<dbReference type="InterPro" id="IPR050867">
    <property type="entry name" value="NiFe/NiFeSe_hydrgnase_LSU"/>
</dbReference>
<proteinExistence type="predicted"/>
<dbReference type="AlphaFoldDB" id="A0A9W6MH60"/>
<reference evidence="3" key="2">
    <citation type="submission" date="2023-01" db="EMBL/GenBank/DDBJ databases">
        <authorList>
            <person name="Sun Q."/>
            <person name="Evtushenko L."/>
        </authorList>
    </citation>
    <scope>NUCLEOTIDE SEQUENCE</scope>
    <source>
        <strain evidence="3">VKM Ac-2007</strain>
    </source>
</reference>
<feature type="binding site" evidence="1">
    <location>
        <position position="98"/>
    </location>
    <ligand>
        <name>Ni(2+)</name>
        <dbReference type="ChEBI" id="CHEBI:49786"/>
    </ligand>
</feature>
<reference evidence="3" key="1">
    <citation type="journal article" date="2014" name="Int. J. Syst. Evol. Microbiol.">
        <title>Complete genome sequence of Corynebacterium casei LMG S-19264T (=DSM 44701T), isolated from a smear-ripened cheese.</title>
        <authorList>
            <consortium name="US DOE Joint Genome Institute (JGI-PGF)"/>
            <person name="Walter F."/>
            <person name="Albersmeier A."/>
            <person name="Kalinowski J."/>
            <person name="Ruckert C."/>
        </authorList>
    </citation>
    <scope>NUCLEOTIDE SEQUENCE</scope>
    <source>
        <strain evidence="3">VKM Ac-2007</strain>
    </source>
</reference>
<keyword evidence="1" id="KW-0533">Nickel</keyword>
<keyword evidence="1" id="KW-0408">Iron</keyword>
<comment type="caution">
    <text evidence="3">The sequence shown here is derived from an EMBL/GenBank/DDBJ whole genome shotgun (WGS) entry which is preliminary data.</text>
</comment>
<feature type="binding site" evidence="1">
    <location>
        <position position="101"/>
    </location>
    <ligand>
        <name>Fe cation</name>
        <dbReference type="ChEBI" id="CHEBI:24875"/>
    </ligand>
</feature>
<dbReference type="Proteomes" id="UP001143474">
    <property type="component" value="Unassembled WGS sequence"/>
</dbReference>
<feature type="binding site" evidence="1">
    <location>
        <position position="593"/>
    </location>
    <ligand>
        <name>Ni(2+)</name>
        <dbReference type="ChEBI" id="CHEBI:49786"/>
    </ligand>
</feature>
<dbReference type="PANTHER" id="PTHR42958:SF4">
    <property type="entry name" value="HYDROGENASE EXPRESSION_FORMATION PROTEIN HUPK"/>
    <property type="match status" value="1"/>
</dbReference>
<evidence type="ECO:0000256" key="2">
    <source>
        <dbReference type="SAM" id="MobiDB-lite"/>
    </source>
</evidence>
<name>A0A9W6MH60_9ACTN</name>
<gene>
    <name evidence="3" type="ORF">GCM10017600_72510</name>
</gene>
<feature type="binding site" evidence="1">
    <location>
        <position position="101"/>
    </location>
    <ligand>
        <name>Ni(2+)</name>
        <dbReference type="ChEBI" id="CHEBI:49786"/>
    </ligand>
</feature>
<dbReference type="InterPro" id="IPR029014">
    <property type="entry name" value="NiFe-Hase_large"/>
</dbReference>
<organism evidence="3 4">
    <name type="scientific">Streptosporangium carneum</name>
    <dbReference type="NCBI Taxonomy" id="47481"/>
    <lineage>
        <taxon>Bacteria</taxon>
        <taxon>Bacillati</taxon>
        <taxon>Actinomycetota</taxon>
        <taxon>Actinomycetes</taxon>
        <taxon>Streptosporangiales</taxon>
        <taxon>Streptosporangiaceae</taxon>
        <taxon>Streptosporangium</taxon>
    </lineage>
</organism>
<dbReference type="PANTHER" id="PTHR42958">
    <property type="entry name" value="HYDROGENASE-2 LARGE CHAIN"/>
    <property type="match status" value="1"/>
</dbReference>
<feature type="region of interest" description="Disordered" evidence="2">
    <location>
        <begin position="1"/>
        <end position="36"/>
    </location>
</feature>
<comment type="cofactor">
    <cofactor evidence="1">
        <name>Ni(2+)</name>
        <dbReference type="ChEBI" id="CHEBI:49786"/>
    </cofactor>
</comment>
<keyword evidence="1" id="KW-0479">Metal-binding</keyword>
<accession>A0A9W6MH60</accession>
<feature type="binding site" evidence="1">
    <location>
        <position position="599"/>
    </location>
    <ligand>
        <name>Mg(2+)</name>
        <dbReference type="ChEBI" id="CHEBI:18420"/>
    </ligand>
</feature>
<dbReference type="RefSeq" id="WP_271222105.1">
    <property type="nucleotide sequence ID" value="NZ_BAAAVD010000043.1"/>
</dbReference>
<dbReference type="EMBL" id="BSEV01000026">
    <property type="protein sequence ID" value="GLK13840.1"/>
    <property type="molecule type" value="Genomic_DNA"/>
</dbReference>
<protein>
    <submittedName>
        <fullName evidence="3">Hydrogenase large subunit</fullName>
    </submittedName>
</protein>
<dbReference type="Pfam" id="PF00374">
    <property type="entry name" value="NiFeSe_Hases"/>
    <property type="match status" value="2"/>
</dbReference>
<evidence type="ECO:0000313" key="3">
    <source>
        <dbReference type="EMBL" id="GLK13840.1"/>
    </source>
</evidence>
<dbReference type="InterPro" id="IPR001501">
    <property type="entry name" value="Ni-dep_hyd_lsu"/>
</dbReference>
<dbReference type="Gene3D" id="1.10.645.10">
    <property type="entry name" value="Cytochrome-c3 Hydrogenase, chain B"/>
    <property type="match status" value="1"/>
</dbReference>
<feature type="compositionally biased region" description="Low complexity" evidence="2">
    <location>
        <begin position="7"/>
        <end position="31"/>
    </location>
</feature>
<comment type="cofactor">
    <cofactor evidence="1">
        <name>Fe cation</name>
        <dbReference type="ChEBI" id="CHEBI:24875"/>
    </cofactor>
</comment>
<feature type="binding site" evidence="1">
    <location>
        <position position="596"/>
    </location>
    <ligand>
        <name>Fe cation</name>
        <dbReference type="ChEBI" id="CHEBI:24875"/>
    </ligand>
</feature>
<sequence length="619" mass="69134">MTTTPHQSGSAKSGQGKSGSTQTGSAQTGSTPQDSELVEMAWDPITRIVGSLGVYAKIDFKQRRVAECYSTSSIFRGYSIFMKGKDPRDAHFITSRICGICGDNHATCSVYAQNMAYGVRPPALGEWILNLGEAAEYMFDHNIYQENLVGVDYCAKMVAETNPGVLAVAERTESPHAAEHGYATIADIMRSLNPLEGEFYREALQMSRMTREMFCLMEGRHVHPSTLYPGGVGTVATVQLFTDYLSRLMRYVEFLKRVVPMHDDLFDFFYTALPGYEEVGRRRVLLGCWGSFQDPGHCDFTYANMSDWGRQMFVTPGVIVDGRLVTSDLVDINLGIRILLGSSYYDDWEGQEKFVTHDPLGNPVDARHPWNQHTIPHPQKRDFADKYSWVMSPRWFDGQNMLALDTGGGPIARLWSTALSGLVDIGYVRATGHSVQINLPRTATRPEKSFEWRIPEHNGQPLSNALERNRARTYFQAYAAACALYFVEQGLAEVRAGRTQTWSPFTVPEEAIGCGFTEAVRGVLSHHMVIRGGKIANYHPYPPTPWNASVRDSYGTPGPYEDAVQNTPIFEENPPERFKGIDIMRTVRSFDPCLPCGVHMYLGDGGELRKLHTPHAFGA</sequence>
<keyword evidence="4" id="KW-1185">Reference proteome</keyword>
<dbReference type="GO" id="GO:0016151">
    <property type="term" value="F:nickel cation binding"/>
    <property type="evidence" value="ECO:0007669"/>
    <property type="project" value="InterPro"/>
</dbReference>